<organism evidence="1 2">
    <name type="scientific">Brachionus plicatilis</name>
    <name type="common">Marine rotifer</name>
    <name type="synonym">Brachionus muelleri</name>
    <dbReference type="NCBI Taxonomy" id="10195"/>
    <lineage>
        <taxon>Eukaryota</taxon>
        <taxon>Metazoa</taxon>
        <taxon>Spiralia</taxon>
        <taxon>Gnathifera</taxon>
        <taxon>Rotifera</taxon>
        <taxon>Eurotatoria</taxon>
        <taxon>Monogononta</taxon>
        <taxon>Pseudotrocha</taxon>
        <taxon>Ploima</taxon>
        <taxon>Brachionidae</taxon>
        <taxon>Brachionus</taxon>
    </lineage>
</organism>
<name>A0A3M7Q4F0_BRAPC</name>
<proteinExistence type="predicted"/>
<keyword evidence="2" id="KW-1185">Reference proteome</keyword>
<gene>
    <name evidence="1" type="ORF">BpHYR1_032850</name>
</gene>
<evidence type="ECO:0000313" key="1">
    <source>
        <dbReference type="EMBL" id="RNA06072.1"/>
    </source>
</evidence>
<reference evidence="1 2" key="1">
    <citation type="journal article" date="2018" name="Sci. Rep.">
        <title>Genomic signatures of local adaptation to the degree of environmental predictability in rotifers.</title>
        <authorList>
            <person name="Franch-Gras L."/>
            <person name="Hahn C."/>
            <person name="Garcia-Roger E.M."/>
            <person name="Carmona M.J."/>
            <person name="Serra M."/>
            <person name="Gomez A."/>
        </authorList>
    </citation>
    <scope>NUCLEOTIDE SEQUENCE [LARGE SCALE GENOMIC DNA]</scope>
    <source>
        <strain evidence="1">HYR1</strain>
    </source>
</reference>
<sequence>MHNFINYIINYPIVKKILCRLRDQNKRYFEYFVIKAITKNFENKKINILVNFRIQIKPLDSIFSIKLCLLFEPFIGIIVVMNQELLSHDIKTSLMITIQPI</sequence>
<evidence type="ECO:0000313" key="2">
    <source>
        <dbReference type="Proteomes" id="UP000276133"/>
    </source>
</evidence>
<comment type="caution">
    <text evidence="1">The sequence shown here is derived from an EMBL/GenBank/DDBJ whole genome shotgun (WGS) entry which is preliminary data.</text>
</comment>
<protein>
    <submittedName>
        <fullName evidence="1">Uncharacterized protein</fullName>
    </submittedName>
</protein>
<dbReference type="EMBL" id="REGN01007503">
    <property type="protein sequence ID" value="RNA06072.1"/>
    <property type="molecule type" value="Genomic_DNA"/>
</dbReference>
<dbReference type="AlphaFoldDB" id="A0A3M7Q4F0"/>
<dbReference type="Proteomes" id="UP000276133">
    <property type="component" value="Unassembled WGS sequence"/>
</dbReference>
<accession>A0A3M7Q4F0</accession>